<organism evidence="2 3">
    <name type="scientific">Cherax quadricarinatus</name>
    <name type="common">Australian red claw crayfish</name>
    <dbReference type="NCBI Taxonomy" id="27406"/>
    <lineage>
        <taxon>Eukaryota</taxon>
        <taxon>Metazoa</taxon>
        <taxon>Ecdysozoa</taxon>
        <taxon>Arthropoda</taxon>
        <taxon>Crustacea</taxon>
        <taxon>Multicrustacea</taxon>
        <taxon>Malacostraca</taxon>
        <taxon>Eumalacostraca</taxon>
        <taxon>Eucarida</taxon>
        <taxon>Decapoda</taxon>
        <taxon>Pleocyemata</taxon>
        <taxon>Astacidea</taxon>
        <taxon>Parastacoidea</taxon>
        <taxon>Parastacidae</taxon>
        <taxon>Cherax</taxon>
    </lineage>
</organism>
<accession>A0AAW0Y0P7</accession>
<dbReference type="InterPro" id="IPR033545">
    <property type="entry name" value="CEP89"/>
</dbReference>
<dbReference type="GO" id="GO:0097539">
    <property type="term" value="C:ciliary transition fiber"/>
    <property type="evidence" value="ECO:0007669"/>
    <property type="project" value="TreeGrafter"/>
</dbReference>
<dbReference type="PANTHER" id="PTHR36170:SF1">
    <property type="entry name" value="CENTROSOMAL PROTEIN OF 89 KDA"/>
    <property type="match status" value="1"/>
</dbReference>
<sequence length="538" mass="61937">MMEGKVTFSANASGVSMPNKRADMIARLEQLCQEYNKLSQCLAAESHQMHEIEDVSKIQGNMEEMTVDALKREVKNLNNQLLAHATEKGDLEKAFQEQKNESTKNIGKLNQELKNWKDDTDALKDILKRLNEQLNRYHIKYGPLREEETRRITKDISRSSIYKLKALLTAYDELLLERDSTVKSTTEKLEKMVLRVNDVVTENEKLHSRLEKLQSEVPLGSEEAEMVAADARLLLEEREILLEEIHILRQQRQQEMVNYQQEVTRLQHQLEEYEIKNQTMSSDLDTWKVECAELEKHCRTLRTELRGTVTKQEHQFAVDECQRLFEELRAVYNQESGNLKGKMKAAKHEKKNLAEKLTDTSTQAHNLSVQVSGLKGSLRKTECRVQRRERSLKAVQAAARLAQSRLQSLRTVCSELIEDREKLLHSLAAQRKETEELSREVTLRSATVGVLSQKLKEERLMWSRRIAESEGALKAAKSAWKRSSREASHLRSLVTSKDDTIASLIADYKLLGLDYSDAKRHNIRQHVPKHHNILGGAV</sequence>
<dbReference type="Proteomes" id="UP001445076">
    <property type="component" value="Unassembled WGS sequence"/>
</dbReference>
<name>A0AAW0Y0P7_CHEQU</name>
<evidence type="ECO:0000313" key="3">
    <source>
        <dbReference type="Proteomes" id="UP001445076"/>
    </source>
</evidence>
<gene>
    <name evidence="2" type="ORF">OTU49_001252</name>
</gene>
<keyword evidence="1" id="KW-0175">Coiled coil</keyword>
<dbReference type="GO" id="GO:0045202">
    <property type="term" value="C:synapse"/>
    <property type="evidence" value="ECO:0007669"/>
    <property type="project" value="GOC"/>
</dbReference>
<dbReference type="PANTHER" id="PTHR36170">
    <property type="entry name" value="CENTROSOMAL PROTEIN OF 89 KDA"/>
    <property type="match status" value="1"/>
</dbReference>
<feature type="coiled-coil region" evidence="1">
    <location>
        <begin position="25"/>
        <end position="140"/>
    </location>
</feature>
<evidence type="ECO:0000256" key="1">
    <source>
        <dbReference type="SAM" id="Coils"/>
    </source>
</evidence>
<evidence type="ECO:0000313" key="2">
    <source>
        <dbReference type="EMBL" id="KAK8743759.1"/>
    </source>
</evidence>
<keyword evidence="3" id="KW-1185">Reference proteome</keyword>
<feature type="coiled-coil region" evidence="1">
    <location>
        <begin position="336"/>
        <end position="363"/>
    </location>
</feature>
<dbReference type="GO" id="GO:0007005">
    <property type="term" value="P:mitochondrion organization"/>
    <property type="evidence" value="ECO:0007669"/>
    <property type="project" value="InterPro"/>
</dbReference>
<dbReference type="GO" id="GO:0007268">
    <property type="term" value="P:chemical synaptic transmission"/>
    <property type="evidence" value="ECO:0007669"/>
    <property type="project" value="InterPro"/>
</dbReference>
<dbReference type="EMBL" id="JARKIK010000024">
    <property type="protein sequence ID" value="KAK8743759.1"/>
    <property type="molecule type" value="Genomic_DNA"/>
</dbReference>
<feature type="coiled-coil region" evidence="1">
    <location>
        <begin position="196"/>
        <end position="304"/>
    </location>
</feature>
<dbReference type="GO" id="GO:0060271">
    <property type="term" value="P:cilium assembly"/>
    <property type="evidence" value="ECO:0007669"/>
    <property type="project" value="InterPro"/>
</dbReference>
<reference evidence="2 3" key="1">
    <citation type="journal article" date="2024" name="BMC Genomics">
        <title>Genome assembly of redclaw crayfish (Cherax quadricarinatus) provides insights into its immune adaptation and hypoxia tolerance.</title>
        <authorList>
            <person name="Liu Z."/>
            <person name="Zheng J."/>
            <person name="Li H."/>
            <person name="Fang K."/>
            <person name="Wang S."/>
            <person name="He J."/>
            <person name="Zhou D."/>
            <person name="Weng S."/>
            <person name="Chi M."/>
            <person name="Gu Z."/>
            <person name="He J."/>
            <person name="Li F."/>
            <person name="Wang M."/>
        </authorList>
    </citation>
    <scope>NUCLEOTIDE SEQUENCE [LARGE SCALE GENOMIC DNA]</scope>
    <source>
        <strain evidence="2">ZL_2023a</strain>
    </source>
</reference>
<dbReference type="AlphaFoldDB" id="A0AAW0Y0P7"/>
<protein>
    <submittedName>
        <fullName evidence="2">Uncharacterized protein</fullName>
    </submittedName>
</protein>
<proteinExistence type="predicted"/>
<comment type="caution">
    <text evidence="2">The sequence shown here is derived from an EMBL/GenBank/DDBJ whole genome shotgun (WGS) entry which is preliminary data.</text>
</comment>
<dbReference type="GO" id="GO:0005814">
    <property type="term" value="C:centriole"/>
    <property type="evidence" value="ECO:0007669"/>
    <property type="project" value="InterPro"/>
</dbReference>